<evidence type="ECO:0000256" key="1">
    <source>
        <dbReference type="SAM" id="Phobius"/>
    </source>
</evidence>
<reference evidence="2 3" key="1">
    <citation type="submission" date="2019-04" db="EMBL/GenBank/DDBJ databases">
        <authorList>
            <person name="Jiang L."/>
        </authorList>
    </citation>
    <scope>NUCLEOTIDE SEQUENCE [LARGE SCALE GENOMIC DNA]</scope>
    <source>
        <strain evidence="2 3">YIM 131853</strain>
    </source>
</reference>
<organism evidence="2 3">
    <name type="scientific">Naasia lichenicola</name>
    <dbReference type="NCBI Taxonomy" id="2565933"/>
    <lineage>
        <taxon>Bacteria</taxon>
        <taxon>Bacillati</taxon>
        <taxon>Actinomycetota</taxon>
        <taxon>Actinomycetes</taxon>
        <taxon>Micrococcales</taxon>
        <taxon>Microbacteriaceae</taxon>
        <taxon>Naasia</taxon>
    </lineage>
</organism>
<comment type="caution">
    <text evidence="2">The sequence shown here is derived from an EMBL/GenBank/DDBJ whole genome shotgun (WGS) entry which is preliminary data.</text>
</comment>
<keyword evidence="1" id="KW-0812">Transmembrane</keyword>
<protein>
    <submittedName>
        <fullName evidence="2">Phage holin family protein</fullName>
    </submittedName>
</protein>
<sequence length="146" mass="14877">MSNPTSPGSSSAASSSAKKKSLIALIGDLPGLVGSLIRDEIEQIKKELTAKLVSLGIGAGLFAGAAFFAFFAFAVLIAAAVLGIATALPGWLAALIVAVALLVITAILVLIGLRKVKKGVPPVPEQAIESVKNDVRAIKGVGNYDR</sequence>
<dbReference type="AlphaFoldDB" id="A0A4S4FGP7"/>
<feature type="transmembrane region" description="Helical" evidence="1">
    <location>
        <begin position="52"/>
        <end position="85"/>
    </location>
</feature>
<keyword evidence="1" id="KW-1133">Transmembrane helix</keyword>
<feature type="transmembrane region" description="Helical" evidence="1">
    <location>
        <begin position="91"/>
        <end position="113"/>
    </location>
</feature>
<dbReference type="InterPro" id="IPR009937">
    <property type="entry name" value="Phage_holin_3_6"/>
</dbReference>
<dbReference type="OrthoDB" id="5118910at2"/>
<accession>A0A4S4FGP7</accession>
<keyword evidence="1" id="KW-0472">Membrane</keyword>
<keyword evidence="3" id="KW-1185">Reference proteome</keyword>
<name>A0A4S4FGP7_9MICO</name>
<dbReference type="EMBL" id="SSSM01000005">
    <property type="protein sequence ID" value="THG29429.1"/>
    <property type="molecule type" value="Genomic_DNA"/>
</dbReference>
<dbReference type="RefSeq" id="WP_136427759.1">
    <property type="nucleotide sequence ID" value="NZ_SSSM01000005.1"/>
</dbReference>
<evidence type="ECO:0000313" key="2">
    <source>
        <dbReference type="EMBL" id="THG29429.1"/>
    </source>
</evidence>
<dbReference type="SUPFAM" id="SSF103473">
    <property type="entry name" value="MFS general substrate transporter"/>
    <property type="match status" value="1"/>
</dbReference>
<dbReference type="Proteomes" id="UP000309133">
    <property type="component" value="Unassembled WGS sequence"/>
</dbReference>
<proteinExistence type="predicted"/>
<dbReference type="Pfam" id="PF07332">
    <property type="entry name" value="Phage_holin_3_6"/>
    <property type="match status" value="1"/>
</dbReference>
<dbReference type="InterPro" id="IPR036259">
    <property type="entry name" value="MFS_trans_sf"/>
</dbReference>
<gene>
    <name evidence="2" type="ORF">E6C64_12035</name>
</gene>
<evidence type="ECO:0000313" key="3">
    <source>
        <dbReference type="Proteomes" id="UP000309133"/>
    </source>
</evidence>